<organism evidence="1 2">
    <name type="scientific">Pleurodeles waltl</name>
    <name type="common">Iberian ribbed newt</name>
    <dbReference type="NCBI Taxonomy" id="8319"/>
    <lineage>
        <taxon>Eukaryota</taxon>
        <taxon>Metazoa</taxon>
        <taxon>Chordata</taxon>
        <taxon>Craniata</taxon>
        <taxon>Vertebrata</taxon>
        <taxon>Euteleostomi</taxon>
        <taxon>Amphibia</taxon>
        <taxon>Batrachia</taxon>
        <taxon>Caudata</taxon>
        <taxon>Salamandroidea</taxon>
        <taxon>Salamandridae</taxon>
        <taxon>Pleurodelinae</taxon>
        <taxon>Pleurodeles</taxon>
    </lineage>
</organism>
<name>A0AAV7RH97_PLEWA</name>
<proteinExistence type="predicted"/>
<evidence type="ECO:0000313" key="1">
    <source>
        <dbReference type="EMBL" id="KAJ1151365.1"/>
    </source>
</evidence>
<accession>A0AAV7RH97</accession>
<dbReference type="AlphaFoldDB" id="A0AAV7RH97"/>
<evidence type="ECO:0000313" key="2">
    <source>
        <dbReference type="Proteomes" id="UP001066276"/>
    </source>
</evidence>
<protein>
    <submittedName>
        <fullName evidence="1">Uncharacterized protein</fullName>
    </submittedName>
</protein>
<dbReference type="Proteomes" id="UP001066276">
    <property type="component" value="Chromosome 5"/>
</dbReference>
<dbReference type="EMBL" id="JANPWB010000009">
    <property type="protein sequence ID" value="KAJ1151365.1"/>
    <property type="molecule type" value="Genomic_DNA"/>
</dbReference>
<reference evidence="1" key="1">
    <citation type="journal article" date="2022" name="bioRxiv">
        <title>Sequencing and chromosome-scale assembly of the giantPleurodeles waltlgenome.</title>
        <authorList>
            <person name="Brown T."/>
            <person name="Elewa A."/>
            <person name="Iarovenko S."/>
            <person name="Subramanian E."/>
            <person name="Araus A.J."/>
            <person name="Petzold A."/>
            <person name="Susuki M."/>
            <person name="Suzuki K.-i.T."/>
            <person name="Hayashi T."/>
            <person name="Toyoda A."/>
            <person name="Oliveira C."/>
            <person name="Osipova E."/>
            <person name="Leigh N.D."/>
            <person name="Simon A."/>
            <person name="Yun M.H."/>
        </authorList>
    </citation>
    <scope>NUCLEOTIDE SEQUENCE</scope>
    <source>
        <strain evidence="1">20211129_DDA</strain>
        <tissue evidence="1">Liver</tissue>
    </source>
</reference>
<comment type="caution">
    <text evidence="1">The sequence shown here is derived from an EMBL/GenBank/DDBJ whole genome shotgun (WGS) entry which is preliminary data.</text>
</comment>
<sequence>MPARRSTVCFAVSTIRKELGGVPQAGQARLLPSSSNIHDRFSVCELPVNVHMTLSPTHPPTEPQLNFRGTPLAGRASLYLELLGEQDAFPDPPSKPQLNFRGAPLVGRVSLYLELLGEQDAFPDSPTKPQLNFRGAPLAGRAPACALAKTGPRWARLRPSSSD</sequence>
<gene>
    <name evidence="1" type="ORF">NDU88_004147</name>
</gene>
<keyword evidence="2" id="KW-1185">Reference proteome</keyword>